<dbReference type="AlphaFoldDB" id="A0A1H4G5C6"/>
<dbReference type="Pfam" id="PF13193">
    <property type="entry name" value="AMP-binding_C"/>
    <property type="match status" value="1"/>
</dbReference>
<dbReference type="InterPro" id="IPR010071">
    <property type="entry name" value="AA_adenyl_dom"/>
</dbReference>
<dbReference type="Pfam" id="PF00550">
    <property type="entry name" value="PP-binding"/>
    <property type="match status" value="1"/>
</dbReference>
<dbReference type="Proteomes" id="UP000198773">
    <property type="component" value="Unassembled WGS sequence"/>
</dbReference>
<name>A0A1H4G5C6_ALKAM</name>
<dbReference type="FunFam" id="3.40.50.980:FF:000001">
    <property type="entry name" value="Non-ribosomal peptide synthetase"/>
    <property type="match status" value="1"/>
</dbReference>
<dbReference type="PROSITE" id="PS00455">
    <property type="entry name" value="AMP_BINDING"/>
    <property type="match status" value="1"/>
</dbReference>
<dbReference type="InterPro" id="IPR020845">
    <property type="entry name" value="AMP-binding_CS"/>
</dbReference>
<dbReference type="InterPro" id="IPR020806">
    <property type="entry name" value="PKS_PP-bd"/>
</dbReference>
<dbReference type="SUPFAM" id="SSF47336">
    <property type="entry name" value="ACP-like"/>
    <property type="match status" value="1"/>
</dbReference>
<dbReference type="STRING" id="152573.SAMN04488051_1174"/>
<keyword evidence="5" id="KW-1185">Reference proteome</keyword>
<dbReference type="RefSeq" id="WP_091345481.1">
    <property type="nucleotide sequence ID" value="NZ_FNRM01000017.1"/>
</dbReference>
<keyword evidence="1" id="KW-0596">Phosphopantetheine</keyword>
<evidence type="ECO:0000259" key="3">
    <source>
        <dbReference type="PROSITE" id="PS50075"/>
    </source>
</evidence>
<evidence type="ECO:0000256" key="2">
    <source>
        <dbReference type="ARBA" id="ARBA00022553"/>
    </source>
</evidence>
<dbReference type="EMBL" id="FNRM01000017">
    <property type="protein sequence ID" value="SEB03902.1"/>
    <property type="molecule type" value="Genomic_DNA"/>
</dbReference>
<dbReference type="SUPFAM" id="SSF56801">
    <property type="entry name" value="Acetyl-CoA synthetase-like"/>
    <property type="match status" value="1"/>
</dbReference>
<dbReference type="Gene3D" id="3.30.300.30">
    <property type="match status" value="1"/>
</dbReference>
<dbReference type="InterPro" id="IPR042099">
    <property type="entry name" value="ANL_N_sf"/>
</dbReference>
<sequence>MNTSVGQFPLSLVQRDVYFDQLHRPGTAKYTIGGYINIASADPARLAMAHRAVIAAYQMFRLQLLHTAAGPAFCDSADQKDDLTTLDFRQHSDAEQQAAVEINALFAQPFKLDSPRLYQAYQILLPGNRIWFVGLAHHLIIDGWGFANWATALAQAYSRGALECAPDQLKNYYADDLDYQQSKRQIKDALFWQTYLQDVRRTVLEQCNSQTSATGQITSARHRLPIERQQYQQWLKAAPQFAENPHSLMLALTFICFARLTGQPRFCIGVPAHNRTSARQKQMIALYTTLSPVVLQLDETQTFLQFLQQVKQQQQKVFRHQKYPIGKMVDALGPQARKGLFDIGVNYLKLNNSCFFAGADASYQYIENPYQTMPFNLTIWDNGEVQPVEWQLDYHLQYFSADDAARCCQLLVHLMQQVVVNPQVCLADLALIEPDWQPPRYERLVAPSLISQFENFVLHQPEKPALHFYQQSYSYSQLNSMASALALQIRNKGVCKGDLVALLFGRSPLMLIAMLAVHKLGAAFVPLDPAYPFNRLQLMLEDSQACLLITGLDWLEVSVQLGTKSLVIEDAALTQAAVRQQDCPTLHLTAEQPAYVIYTSGSTGRPKGVQVPQGALANFLKSMALRPGVTPKDTVLAVTPFSFDISLLELLLPLYCGGAVRIFPLQLSQDLPTLLHALSSSQISMAQMTPSAWKLVLASGWEGRPDLVALTGGEALPGYLATELRAKVGQLWNMYGPTETTIWSSCIQVTEDWRINSIGYPIEQTGMLILDQQLRPLPDGWFGSLYISGEGLALGYLHQFELTNERFIEWRGQRWYQTGDVARRLPDGQFQFGGRQDQQLKYLGYRIEPGEIEAALRQLPEVRDAVVQVRALVSGREALVAYYCGAKTISSQELRQSLAQVLPSQMLPAFFVHLSQFPLTPSGKTDLQALPLPQESGGAGAAIQLDARTTADDLSRRLLELISGHLQLDSLAEHTNLFDAGARSQDMIELAQRLSQQLATPFTVVDLFANPSVHSLVKHLRTEQDFSEPEMLAQGEKIQHGRQRLQQRLLSRRQLDAV</sequence>
<dbReference type="GO" id="GO:0009239">
    <property type="term" value="P:enterobactin biosynthetic process"/>
    <property type="evidence" value="ECO:0007669"/>
    <property type="project" value="TreeGrafter"/>
</dbReference>
<dbReference type="GO" id="GO:0009366">
    <property type="term" value="C:enterobactin synthetase complex"/>
    <property type="evidence" value="ECO:0007669"/>
    <property type="project" value="TreeGrafter"/>
</dbReference>
<gene>
    <name evidence="4" type="ORF">SAMN04488051_1174</name>
</gene>
<dbReference type="InterPro" id="IPR001242">
    <property type="entry name" value="Condensation_dom"/>
</dbReference>
<dbReference type="GO" id="GO:0047527">
    <property type="term" value="F:2,3-dihydroxybenzoate-serine ligase activity"/>
    <property type="evidence" value="ECO:0007669"/>
    <property type="project" value="TreeGrafter"/>
</dbReference>
<dbReference type="InterPro" id="IPR045851">
    <property type="entry name" value="AMP-bd_C_sf"/>
</dbReference>
<dbReference type="Gene3D" id="3.30.559.30">
    <property type="entry name" value="Nonribosomal peptide synthetase, condensation domain"/>
    <property type="match status" value="1"/>
</dbReference>
<proteinExistence type="predicted"/>
<dbReference type="PANTHER" id="PTHR45527">
    <property type="entry name" value="NONRIBOSOMAL PEPTIDE SYNTHETASE"/>
    <property type="match status" value="1"/>
</dbReference>
<dbReference type="SUPFAM" id="SSF52777">
    <property type="entry name" value="CoA-dependent acyltransferases"/>
    <property type="match status" value="2"/>
</dbReference>
<dbReference type="PANTHER" id="PTHR45527:SF1">
    <property type="entry name" value="FATTY ACID SYNTHASE"/>
    <property type="match status" value="1"/>
</dbReference>
<dbReference type="Pfam" id="PF00501">
    <property type="entry name" value="AMP-binding"/>
    <property type="match status" value="1"/>
</dbReference>
<protein>
    <submittedName>
        <fullName evidence="4">Amino acid adenylation domain-containing protein</fullName>
    </submittedName>
</protein>
<dbReference type="InterPro" id="IPR009081">
    <property type="entry name" value="PP-bd_ACP"/>
</dbReference>
<dbReference type="GO" id="GO:0043041">
    <property type="term" value="P:amino acid activation for nonribosomal peptide biosynthetic process"/>
    <property type="evidence" value="ECO:0007669"/>
    <property type="project" value="TreeGrafter"/>
</dbReference>
<reference evidence="4 5" key="1">
    <citation type="submission" date="2016-10" db="EMBL/GenBank/DDBJ databases">
        <authorList>
            <person name="de Groot N.N."/>
        </authorList>
    </citation>
    <scope>NUCLEOTIDE SEQUENCE [LARGE SCALE GENOMIC DNA]</scope>
    <source>
        <strain evidence="4 5">CGMCC 1.3430</strain>
    </source>
</reference>
<dbReference type="Pfam" id="PF00668">
    <property type="entry name" value="Condensation"/>
    <property type="match status" value="1"/>
</dbReference>
<dbReference type="SMART" id="SM00823">
    <property type="entry name" value="PKS_PP"/>
    <property type="match status" value="1"/>
</dbReference>
<dbReference type="InterPro" id="IPR023213">
    <property type="entry name" value="CAT-like_dom_sf"/>
</dbReference>
<evidence type="ECO:0000313" key="4">
    <source>
        <dbReference type="EMBL" id="SEB03902.1"/>
    </source>
</evidence>
<dbReference type="Gene3D" id="1.10.1200.10">
    <property type="entry name" value="ACP-like"/>
    <property type="match status" value="1"/>
</dbReference>
<dbReference type="Gene3D" id="3.30.559.10">
    <property type="entry name" value="Chloramphenicol acetyltransferase-like domain"/>
    <property type="match status" value="1"/>
</dbReference>
<accession>A0A1H4G5C6</accession>
<evidence type="ECO:0000313" key="5">
    <source>
        <dbReference type="Proteomes" id="UP000198773"/>
    </source>
</evidence>
<organism evidence="4 5">
    <name type="scientific">Alkalimonas amylolytica</name>
    <dbReference type="NCBI Taxonomy" id="152573"/>
    <lineage>
        <taxon>Bacteria</taxon>
        <taxon>Pseudomonadati</taxon>
        <taxon>Pseudomonadota</taxon>
        <taxon>Gammaproteobacteria</taxon>
        <taxon>Alkalimonas</taxon>
    </lineage>
</organism>
<dbReference type="Gene3D" id="3.40.50.12780">
    <property type="entry name" value="N-terminal domain of ligase-like"/>
    <property type="match status" value="1"/>
</dbReference>
<dbReference type="PROSITE" id="PS50075">
    <property type="entry name" value="CARRIER"/>
    <property type="match status" value="1"/>
</dbReference>
<dbReference type="GO" id="GO:0031177">
    <property type="term" value="F:phosphopantetheine binding"/>
    <property type="evidence" value="ECO:0007669"/>
    <property type="project" value="InterPro"/>
</dbReference>
<feature type="domain" description="Carrier" evidence="3">
    <location>
        <begin position="949"/>
        <end position="1024"/>
    </location>
</feature>
<dbReference type="InterPro" id="IPR025110">
    <property type="entry name" value="AMP-bd_C"/>
</dbReference>
<dbReference type="InterPro" id="IPR000873">
    <property type="entry name" value="AMP-dep_synth/lig_dom"/>
</dbReference>
<evidence type="ECO:0000256" key="1">
    <source>
        <dbReference type="ARBA" id="ARBA00022450"/>
    </source>
</evidence>
<dbReference type="OrthoDB" id="9757559at2"/>
<dbReference type="InterPro" id="IPR036736">
    <property type="entry name" value="ACP-like_sf"/>
</dbReference>
<keyword evidence="2" id="KW-0597">Phosphoprotein</keyword>
<dbReference type="NCBIfam" id="TIGR01733">
    <property type="entry name" value="AA-adenyl-dom"/>
    <property type="match status" value="1"/>
</dbReference>
<dbReference type="GO" id="GO:0005829">
    <property type="term" value="C:cytosol"/>
    <property type="evidence" value="ECO:0007669"/>
    <property type="project" value="TreeGrafter"/>
</dbReference>